<proteinExistence type="inferred from homology"/>
<evidence type="ECO:0000256" key="6">
    <source>
        <dbReference type="ARBA" id="ARBA00023242"/>
    </source>
</evidence>
<evidence type="ECO:0000313" key="11">
    <source>
        <dbReference type="Proteomes" id="UP001437256"/>
    </source>
</evidence>
<feature type="compositionally biased region" description="Low complexity" evidence="9">
    <location>
        <begin position="379"/>
        <end position="405"/>
    </location>
</feature>
<evidence type="ECO:0000256" key="4">
    <source>
        <dbReference type="ARBA" id="ARBA00022618"/>
    </source>
</evidence>
<dbReference type="EMBL" id="JBBXMP010000026">
    <property type="protein sequence ID" value="KAL0067339.1"/>
    <property type="molecule type" value="Genomic_DNA"/>
</dbReference>
<feature type="compositionally biased region" description="Polar residues" evidence="9">
    <location>
        <begin position="322"/>
        <end position="346"/>
    </location>
</feature>
<feature type="region of interest" description="Disordered" evidence="9">
    <location>
        <begin position="480"/>
        <end position="503"/>
    </location>
</feature>
<feature type="compositionally biased region" description="Low complexity" evidence="9">
    <location>
        <begin position="483"/>
        <end position="500"/>
    </location>
</feature>
<feature type="compositionally biased region" description="Polar residues" evidence="9">
    <location>
        <begin position="10"/>
        <end position="33"/>
    </location>
</feature>
<feature type="compositionally biased region" description="Basic and acidic residues" evidence="9">
    <location>
        <begin position="142"/>
        <end position="158"/>
    </location>
</feature>
<feature type="region of interest" description="Disordered" evidence="9">
    <location>
        <begin position="718"/>
        <end position="738"/>
    </location>
</feature>
<accession>A0ABR3A1U0</accession>
<feature type="region of interest" description="Disordered" evidence="9">
    <location>
        <begin position="1"/>
        <end position="158"/>
    </location>
</feature>
<keyword evidence="8" id="KW-0175">Coiled coil</keyword>
<dbReference type="Gene3D" id="1.20.5.170">
    <property type="match status" value="1"/>
</dbReference>
<evidence type="ECO:0000256" key="2">
    <source>
        <dbReference type="ARBA" id="ARBA00008029"/>
    </source>
</evidence>
<evidence type="ECO:0000256" key="3">
    <source>
        <dbReference type="ARBA" id="ARBA00022019"/>
    </source>
</evidence>
<dbReference type="Pfam" id="PF05557">
    <property type="entry name" value="MAD"/>
    <property type="match status" value="1"/>
</dbReference>
<feature type="compositionally biased region" description="Low complexity" evidence="9">
    <location>
        <begin position="53"/>
        <end position="68"/>
    </location>
</feature>
<dbReference type="Proteomes" id="UP001437256">
    <property type="component" value="Unassembled WGS sequence"/>
</dbReference>
<feature type="region of interest" description="Disordered" evidence="9">
    <location>
        <begin position="302"/>
        <end position="405"/>
    </location>
</feature>
<gene>
    <name evidence="10" type="primary">MAD1</name>
    <name evidence="10" type="ORF">AAF712_005566</name>
</gene>
<keyword evidence="5" id="KW-0498">Mitosis</keyword>
<evidence type="ECO:0000256" key="1">
    <source>
        <dbReference type="ARBA" id="ARBA00004123"/>
    </source>
</evidence>
<feature type="compositionally biased region" description="Low complexity" evidence="9">
    <location>
        <begin position="347"/>
        <end position="367"/>
    </location>
</feature>
<dbReference type="GO" id="GO:0032259">
    <property type="term" value="P:methylation"/>
    <property type="evidence" value="ECO:0007669"/>
    <property type="project" value="UniProtKB-KW"/>
</dbReference>
<feature type="compositionally biased region" description="Basic and acidic residues" evidence="9">
    <location>
        <begin position="86"/>
        <end position="128"/>
    </location>
</feature>
<dbReference type="PANTHER" id="PTHR23168:SF0">
    <property type="entry name" value="MITOTIC SPINDLE ASSEMBLY CHECKPOINT PROTEIN MAD1"/>
    <property type="match status" value="1"/>
</dbReference>
<keyword evidence="4" id="KW-0132">Cell division</keyword>
<feature type="region of interest" description="Disordered" evidence="9">
    <location>
        <begin position="232"/>
        <end position="256"/>
    </location>
</feature>
<feature type="compositionally biased region" description="Low complexity" evidence="9">
    <location>
        <begin position="538"/>
        <end position="556"/>
    </location>
</feature>
<feature type="compositionally biased region" description="Basic and acidic residues" evidence="9">
    <location>
        <begin position="35"/>
        <end position="51"/>
    </location>
</feature>
<name>A0ABR3A1U0_9AGAR</name>
<dbReference type="PANTHER" id="PTHR23168">
    <property type="entry name" value="MITOTIC SPINDLE ASSEMBLY CHECKPOINT PROTEIN MAD1 MITOTIC ARREST DEFICIENT-LIKE PROTEIN 1"/>
    <property type="match status" value="1"/>
</dbReference>
<evidence type="ECO:0000313" key="10">
    <source>
        <dbReference type="EMBL" id="KAL0067339.1"/>
    </source>
</evidence>
<keyword evidence="10" id="KW-0489">Methyltransferase</keyword>
<keyword evidence="11" id="KW-1185">Reference proteome</keyword>
<feature type="coiled-coil region" evidence="8">
    <location>
        <begin position="563"/>
        <end position="649"/>
    </location>
</feature>
<evidence type="ECO:0000256" key="7">
    <source>
        <dbReference type="ARBA" id="ARBA00023306"/>
    </source>
</evidence>
<feature type="coiled-coil region" evidence="8">
    <location>
        <begin position="742"/>
        <end position="779"/>
    </location>
</feature>
<organism evidence="10 11">
    <name type="scientific">Marasmius tenuissimus</name>
    <dbReference type="NCBI Taxonomy" id="585030"/>
    <lineage>
        <taxon>Eukaryota</taxon>
        <taxon>Fungi</taxon>
        <taxon>Dikarya</taxon>
        <taxon>Basidiomycota</taxon>
        <taxon>Agaricomycotina</taxon>
        <taxon>Agaricomycetes</taxon>
        <taxon>Agaricomycetidae</taxon>
        <taxon>Agaricales</taxon>
        <taxon>Marasmiineae</taxon>
        <taxon>Marasmiaceae</taxon>
        <taxon>Marasmius</taxon>
    </lineage>
</organism>
<feature type="coiled-coil region" evidence="8">
    <location>
        <begin position="673"/>
        <end position="700"/>
    </location>
</feature>
<keyword evidence="6" id="KW-0539">Nucleus</keyword>
<dbReference type="GO" id="GO:0018423">
    <property type="term" value="F:protein C-terminal leucine carboxyl O-methyltransferase activity"/>
    <property type="evidence" value="ECO:0007669"/>
    <property type="project" value="UniProtKB-EC"/>
</dbReference>
<protein>
    <recommendedName>
        <fullName evidence="3">Spindle assembly checkpoint component MAD1</fullName>
    </recommendedName>
</protein>
<keyword evidence="10" id="KW-0808">Transferase</keyword>
<dbReference type="InterPro" id="IPR008672">
    <property type="entry name" value="Mad1"/>
</dbReference>
<keyword evidence="7" id="KW-0131">Cell cycle</keyword>
<dbReference type="Gene3D" id="3.30.457.60">
    <property type="match status" value="1"/>
</dbReference>
<comment type="caution">
    <text evidence="10">The sequence shown here is derived from an EMBL/GenBank/DDBJ whole genome shotgun (WGS) entry which is preliminary data.</text>
</comment>
<comment type="subcellular location">
    <subcellularLocation>
        <location evidence="1">Nucleus</location>
    </subcellularLocation>
</comment>
<evidence type="ECO:0000256" key="9">
    <source>
        <dbReference type="SAM" id="MobiDB-lite"/>
    </source>
</evidence>
<comment type="similarity">
    <text evidence="2">Belongs to the MAD1 family.</text>
</comment>
<reference evidence="10 11" key="1">
    <citation type="submission" date="2024-05" db="EMBL/GenBank/DDBJ databases">
        <title>A draft genome resource for the thread blight pathogen Marasmius tenuissimus strain MS-2.</title>
        <authorList>
            <person name="Yulfo-Soto G.E."/>
            <person name="Baruah I.K."/>
            <person name="Amoako-Attah I."/>
            <person name="Bukari Y."/>
            <person name="Meinhardt L.W."/>
            <person name="Bailey B.A."/>
            <person name="Cohen S.P."/>
        </authorList>
    </citation>
    <scope>NUCLEOTIDE SEQUENCE [LARGE SCALE GENOMIC DNA]</scope>
    <source>
        <strain evidence="10 11">MS-2</strain>
    </source>
</reference>
<evidence type="ECO:0000256" key="5">
    <source>
        <dbReference type="ARBA" id="ARBA00022776"/>
    </source>
</evidence>
<sequence length="879" mass="97640">MTPSSSSSSLGATRTPGATTSRTPGITRSLRSSTLKRDSSTAMLDKDKEAHPASSKRALLSSTLSAASTERQLASLQTTNHSLTSKLRETEHELASVQRDRRFLADREKAEREAREESEKKWEEERKNYAARLQVASASSGRSEEQLEKVKAETRKMKDEIGKARAELDRKDLEVGRVRREADDVKGELRGYKEKLKVVVKEKEALEDRVGKDHEEVVQRVAKEIEERYAKEMEDERRAMEESLEEALKDKDSEIEELRTTVNEQQMEWKKMEEYAEALEKKLADANTRLADQERFRNEALAAASKAMGKQSAESEMDVDSAPSSSEPVLTQPDPSTPSKTTGTETLSSMSLASPSSASRIAREAISNRLSTPRRRDSSISSYSQSPLRRQSGLFSPGPSSLSTPLKISIVKKDPDAEALGPHLASLTNHLRKVESENVKLRAELGVLRGKDESVQVLKEENSSLQSRIKRQEKEIEKLVKASTISSPSLPSSSSTSSPRSIRETNELAKLRLEHAELLEKFGQIKAELTGLRNAAGPSTSKPQESEESQSQGKGTELTDDEVQAVNRRLKVREREVEGLKKELEFAKGMMDSYATELQLTTPNAGLGSSSTPLNELNSKRVVQLESLLEQAKSENTSLREEIEGLLNQKANSSSSSSVNADLERINELQVKITSLEGTITEHIATIDNLEQELFELRGEIAGGRHVPPNVRILKSTEGAPGDHLVGSSSGTAQASGDLVPKETLMSALREGKRLQEELERREKRLQRLKEIFNSKSAEFREAVGTLLGIKLAFYPNGSVRITSLYDMTATFVFSPNKHDLKMQLIGVGTDDGPPQDWRENLPHWQSHWIEQEQCIPGFLATVTLEVYDKWKSEQGGGQ</sequence>
<feature type="compositionally biased region" description="Polar residues" evidence="9">
    <location>
        <begin position="69"/>
        <end position="85"/>
    </location>
</feature>
<feature type="region of interest" description="Disordered" evidence="9">
    <location>
        <begin position="534"/>
        <end position="561"/>
    </location>
</feature>
<evidence type="ECO:0000256" key="8">
    <source>
        <dbReference type="SAM" id="Coils"/>
    </source>
</evidence>